<dbReference type="EMBL" id="JARBDR010000018">
    <property type="protein sequence ID" value="KAJ8322330.1"/>
    <property type="molecule type" value="Genomic_DNA"/>
</dbReference>
<keyword evidence="2" id="KW-1185">Reference proteome</keyword>
<reference evidence="1 2" key="1">
    <citation type="submission" date="2022-12" db="EMBL/GenBank/DDBJ databases">
        <title>Chromosome-level genome of Tegillarca granosa.</title>
        <authorList>
            <person name="Kim J."/>
        </authorList>
    </citation>
    <scope>NUCLEOTIDE SEQUENCE [LARGE SCALE GENOMIC DNA]</scope>
    <source>
        <strain evidence="1">Teg-2019</strain>
        <tissue evidence="1">Adductor muscle</tissue>
    </source>
</reference>
<dbReference type="Proteomes" id="UP001217089">
    <property type="component" value="Unassembled WGS sequence"/>
</dbReference>
<name>A0ABQ9G1F3_TEGGR</name>
<evidence type="ECO:0000313" key="2">
    <source>
        <dbReference type="Proteomes" id="UP001217089"/>
    </source>
</evidence>
<protein>
    <submittedName>
        <fullName evidence="1">Uncharacterized protein</fullName>
    </submittedName>
</protein>
<evidence type="ECO:0000313" key="1">
    <source>
        <dbReference type="EMBL" id="KAJ8322330.1"/>
    </source>
</evidence>
<comment type="caution">
    <text evidence="1">The sequence shown here is derived from an EMBL/GenBank/DDBJ whole genome shotgun (WGS) entry which is preliminary data.</text>
</comment>
<dbReference type="PANTHER" id="PTHR34415">
    <property type="entry name" value="INTEGRASE CATALYTIC DOMAIN-CONTAINING PROTEIN"/>
    <property type="match status" value="1"/>
</dbReference>
<dbReference type="PANTHER" id="PTHR34415:SF1">
    <property type="entry name" value="INTEGRASE CATALYTIC DOMAIN-CONTAINING PROTEIN"/>
    <property type="match status" value="1"/>
</dbReference>
<organism evidence="1 2">
    <name type="scientific">Tegillarca granosa</name>
    <name type="common">Malaysian cockle</name>
    <name type="synonym">Anadara granosa</name>
    <dbReference type="NCBI Taxonomy" id="220873"/>
    <lineage>
        <taxon>Eukaryota</taxon>
        <taxon>Metazoa</taxon>
        <taxon>Spiralia</taxon>
        <taxon>Lophotrochozoa</taxon>
        <taxon>Mollusca</taxon>
        <taxon>Bivalvia</taxon>
        <taxon>Autobranchia</taxon>
        <taxon>Pteriomorphia</taxon>
        <taxon>Arcoida</taxon>
        <taxon>Arcoidea</taxon>
        <taxon>Arcidae</taxon>
        <taxon>Tegillarca</taxon>
    </lineage>
</organism>
<sequence>MLGIMPYHYLDDFQILGMQKYYYSHLTDINQFYEDIADEVHYRHVSLRTFQRLWHELFPHISVMQPLTDLKSVSGGLDEEEKQQLIIDYNGHIAESKENFNNLGNDNKLTGNVAASLDTCMHYSWDYAQTVHYPHHAQQSSPIYFKTPRKCHVFGTFYLVNEAENPGKGPNAVVSFVHHYFACYDYGEKDACIHFDNCGLHRKLQLSMMVAGHTIFEPDWHFGI</sequence>
<gene>
    <name evidence="1" type="ORF">KUTeg_000801</name>
</gene>
<proteinExistence type="predicted"/>
<accession>A0ABQ9G1F3</accession>